<dbReference type="PANTHER" id="PTHR42829:SF2">
    <property type="entry name" value="NADH-UBIQUINONE OXIDOREDUCTASE CHAIN 5"/>
    <property type="match status" value="1"/>
</dbReference>
<evidence type="ECO:0000256" key="7">
    <source>
        <dbReference type="ARBA" id="ARBA00022528"/>
    </source>
</evidence>
<dbReference type="GO" id="GO:0015990">
    <property type="term" value="P:electron transport coupled proton transport"/>
    <property type="evidence" value="ECO:0007669"/>
    <property type="project" value="TreeGrafter"/>
</dbReference>
<name>A0AAV7FWJ1_DENCH</name>
<evidence type="ECO:0000256" key="6">
    <source>
        <dbReference type="ARBA" id="ARBA00022448"/>
    </source>
</evidence>
<evidence type="ECO:0000256" key="11">
    <source>
        <dbReference type="ARBA" id="ARBA00022957"/>
    </source>
</evidence>
<evidence type="ECO:0000256" key="21">
    <source>
        <dbReference type="SAM" id="Phobius"/>
    </source>
</evidence>
<comment type="subcellular location">
    <subcellularLocation>
        <location evidence="2">Plastid</location>
        <location evidence="2">Chloroplast thylakoid membrane</location>
        <topology evidence="2">Multi-pass membrane protein</topology>
    </subcellularLocation>
</comment>
<evidence type="ECO:0000256" key="8">
    <source>
        <dbReference type="ARBA" id="ARBA00022692"/>
    </source>
</evidence>
<evidence type="ECO:0000256" key="1">
    <source>
        <dbReference type="ARBA" id="ARBA00004059"/>
    </source>
</evidence>
<evidence type="ECO:0000256" key="5">
    <source>
        <dbReference type="ARBA" id="ARBA00018648"/>
    </source>
</evidence>
<organism evidence="23 24">
    <name type="scientific">Dendrobium chrysotoxum</name>
    <name type="common">Orchid</name>
    <dbReference type="NCBI Taxonomy" id="161865"/>
    <lineage>
        <taxon>Eukaryota</taxon>
        <taxon>Viridiplantae</taxon>
        <taxon>Streptophyta</taxon>
        <taxon>Embryophyta</taxon>
        <taxon>Tracheophyta</taxon>
        <taxon>Spermatophyta</taxon>
        <taxon>Magnoliopsida</taxon>
        <taxon>Liliopsida</taxon>
        <taxon>Asparagales</taxon>
        <taxon>Orchidaceae</taxon>
        <taxon>Epidendroideae</taxon>
        <taxon>Malaxideae</taxon>
        <taxon>Dendrobiinae</taxon>
        <taxon>Dendrobium</taxon>
    </lineage>
</organism>
<keyword evidence="6" id="KW-0813">Transport</keyword>
<dbReference type="Pfam" id="PF01010">
    <property type="entry name" value="Proton_antipo_C"/>
    <property type="match status" value="1"/>
</dbReference>
<dbReference type="PANTHER" id="PTHR42829">
    <property type="entry name" value="NADH-UBIQUINONE OXIDOREDUCTASE CHAIN 5"/>
    <property type="match status" value="1"/>
</dbReference>
<evidence type="ECO:0000256" key="20">
    <source>
        <dbReference type="ARBA" id="ARBA00048026"/>
    </source>
</evidence>
<evidence type="ECO:0000256" key="9">
    <source>
        <dbReference type="ARBA" id="ARBA00022719"/>
    </source>
</evidence>
<dbReference type="GO" id="GO:0003954">
    <property type="term" value="F:NADH dehydrogenase activity"/>
    <property type="evidence" value="ECO:0007669"/>
    <property type="project" value="TreeGrafter"/>
</dbReference>
<comment type="caution">
    <text evidence="23">The sequence shown here is derived from an EMBL/GenBank/DDBJ whole genome shotgun (WGS) entry which is preliminary data.</text>
</comment>
<evidence type="ECO:0000256" key="14">
    <source>
        <dbReference type="ARBA" id="ARBA00023027"/>
    </source>
</evidence>
<dbReference type="Proteomes" id="UP000775213">
    <property type="component" value="Unassembled WGS sequence"/>
</dbReference>
<evidence type="ECO:0000256" key="2">
    <source>
        <dbReference type="ARBA" id="ARBA00004454"/>
    </source>
</evidence>
<evidence type="ECO:0000256" key="15">
    <source>
        <dbReference type="ARBA" id="ARBA00023078"/>
    </source>
</evidence>
<sequence length="198" mass="22662">MSQLGYIMLALGIGSYRAAFFHLITHAYSKAFLMYLLTFDGYLRIHFPENSSLSSTKKSSFYSISLWGKGTLKKVNRNFFSWRNNRFGSIIEMAEFISFSKEVLKELFWTKEKVLYTIGHIIVTGIFTMSIRGLAELTQFFDKYLIDGILNGIGVASFFMGEGIKYIGGGRISSYFSFLFLFFQSSQFPIRVSRSESS</sequence>
<proteinExistence type="inferred from homology"/>
<dbReference type="InterPro" id="IPR003945">
    <property type="entry name" value="NU5C-like"/>
</dbReference>
<evidence type="ECO:0000256" key="3">
    <source>
        <dbReference type="ARBA" id="ARBA00008200"/>
    </source>
</evidence>
<keyword evidence="11" id="KW-0618">Plastoquinone</keyword>
<evidence type="ECO:0000256" key="12">
    <source>
        <dbReference type="ARBA" id="ARBA00022967"/>
    </source>
</evidence>
<dbReference type="GO" id="GO:0008137">
    <property type="term" value="F:NADH dehydrogenase (ubiquinone) activity"/>
    <property type="evidence" value="ECO:0007669"/>
    <property type="project" value="InterPro"/>
</dbReference>
<feature type="domain" description="NADH:ubiquinone/plastoquinone oxidoreductase chloroplast chain 5 C-terminal" evidence="22">
    <location>
        <begin position="34"/>
        <end position="84"/>
    </location>
</feature>
<keyword evidence="7" id="KW-0934">Plastid</keyword>
<feature type="transmembrane region" description="Helical" evidence="21">
    <location>
        <begin position="6"/>
        <end position="24"/>
    </location>
</feature>
<keyword evidence="8 21" id="KW-0812">Transmembrane</keyword>
<comment type="similarity">
    <text evidence="3">Belongs to the complex I subunit 5 family.</text>
</comment>
<evidence type="ECO:0000256" key="4">
    <source>
        <dbReference type="ARBA" id="ARBA00011199"/>
    </source>
</evidence>
<evidence type="ECO:0000256" key="19">
    <source>
        <dbReference type="ARBA" id="ARBA00047726"/>
    </source>
</evidence>
<dbReference type="GO" id="GO:0009535">
    <property type="term" value="C:chloroplast thylakoid membrane"/>
    <property type="evidence" value="ECO:0007669"/>
    <property type="project" value="UniProtKB-SubCell"/>
</dbReference>
<evidence type="ECO:0000256" key="18">
    <source>
        <dbReference type="ARBA" id="ARBA00031649"/>
    </source>
</evidence>
<gene>
    <name evidence="23" type="ORF">IEQ34_023314</name>
</gene>
<accession>A0AAV7FWJ1</accession>
<keyword evidence="12" id="KW-1278">Translocase</keyword>
<protein>
    <recommendedName>
        <fullName evidence="5">NAD(P)H-quinone oxidoreductase subunit 5, chloroplastic</fullName>
    </recommendedName>
    <alternativeName>
        <fullName evidence="18">NAD(P)H dehydrogenase subunit 5</fullName>
    </alternativeName>
    <alternativeName>
        <fullName evidence="17">NADH-plastoquinone oxidoreductase subunit 5</fullName>
    </alternativeName>
</protein>
<evidence type="ECO:0000256" key="13">
    <source>
        <dbReference type="ARBA" id="ARBA00022989"/>
    </source>
</evidence>
<comment type="subunit">
    <text evidence="4">NDH is composed of at least 16 different subunits, 5 of which are encoded in the nucleus.</text>
</comment>
<dbReference type="GO" id="GO:0048038">
    <property type="term" value="F:quinone binding"/>
    <property type="evidence" value="ECO:0007669"/>
    <property type="project" value="UniProtKB-KW"/>
</dbReference>
<dbReference type="InterPro" id="IPR002128">
    <property type="entry name" value="NADH_UbQ_OxRdtase_chlpt_su5_C"/>
</dbReference>
<keyword evidence="14" id="KW-0520">NAD</keyword>
<evidence type="ECO:0000313" key="23">
    <source>
        <dbReference type="EMBL" id="KAH0447853.1"/>
    </source>
</evidence>
<comment type="function">
    <text evidence="1">NDH shuttles electrons from NAD(P)H:plastoquinone, via FMN and iron-sulfur (Fe-S) centers, to quinones in the photosynthetic chain and possibly in a chloroplast respiratory chain. The immediate electron acceptor for the enzyme in this species is believed to be plastoquinone. Couples the redox reaction to proton translocation, and thus conserves the redox energy in a proton gradient.</text>
</comment>
<reference evidence="23 24" key="1">
    <citation type="journal article" date="2021" name="Hortic Res">
        <title>Chromosome-scale assembly of the Dendrobium chrysotoxum genome enhances the understanding of orchid evolution.</title>
        <authorList>
            <person name="Zhang Y."/>
            <person name="Zhang G.Q."/>
            <person name="Zhang D."/>
            <person name="Liu X.D."/>
            <person name="Xu X.Y."/>
            <person name="Sun W.H."/>
            <person name="Yu X."/>
            <person name="Zhu X."/>
            <person name="Wang Z.W."/>
            <person name="Zhao X."/>
            <person name="Zhong W.Y."/>
            <person name="Chen H."/>
            <person name="Yin W.L."/>
            <person name="Huang T."/>
            <person name="Niu S.C."/>
            <person name="Liu Z.J."/>
        </authorList>
    </citation>
    <scope>NUCLEOTIDE SEQUENCE [LARGE SCALE GENOMIC DNA]</scope>
    <source>
        <strain evidence="23">Lindl</strain>
    </source>
</reference>
<keyword evidence="13 21" id="KW-1133">Transmembrane helix</keyword>
<evidence type="ECO:0000256" key="17">
    <source>
        <dbReference type="ARBA" id="ARBA00029876"/>
    </source>
</evidence>
<evidence type="ECO:0000313" key="24">
    <source>
        <dbReference type="Proteomes" id="UP000775213"/>
    </source>
</evidence>
<comment type="catalytic activity">
    <reaction evidence="19">
        <text>a plastoquinone + NADPH + (n+1) H(+)(in) = a plastoquinol + NADP(+) + n H(+)(out)</text>
        <dbReference type="Rhea" id="RHEA:42612"/>
        <dbReference type="Rhea" id="RHEA-COMP:9561"/>
        <dbReference type="Rhea" id="RHEA-COMP:9562"/>
        <dbReference type="ChEBI" id="CHEBI:15378"/>
        <dbReference type="ChEBI" id="CHEBI:17757"/>
        <dbReference type="ChEBI" id="CHEBI:57783"/>
        <dbReference type="ChEBI" id="CHEBI:58349"/>
        <dbReference type="ChEBI" id="CHEBI:62192"/>
    </reaction>
</comment>
<evidence type="ECO:0000256" key="16">
    <source>
        <dbReference type="ARBA" id="ARBA00023136"/>
    </source>
</evidence>
<dbReference type="EMBL" id="JAGFBR010000050">
    <property type="protein sequence ID" value="KAH0447853.1"/>
    <property type="molecule type" value="Genomic_DNA"/>
</dbReference>
<comment type="catalytic activity">
    <reaction evidence="20">
        <text>a plastoquinone + NADH + (n+1) H(+)(in) = a plastoquinol + NAD(+) + n H(+)(out)</text>
        <dbReference type="Rhea" id="RHEA:42608"/>
        <dbReference type="Rhea" id="RHEA-COMP:9561"/>
        <dbReference type="Rhea" id="RHEA-COMP:9562"/>
        <dbReference type="ChEBI" id="CHEBI:15378"/>
        <dbReference type="ChEBI" id="CHEBI:17757"/>
        <dbReference type="ChEBI" id="CHEBI:57540"/>
        <dbReference type="ChEBI" id="CHEBI:57945"/>
        <dbReference type="ChEBI" id="CHEBI:62192"/>
    </reaction>
</comment>
<keyword evidence="15" id="KW-0793">Thylakoid</keyword>
<dbReference type="GO" id="GO:0042773">
    <property type="term" value="P:ATP synthesis coupled electron transport"/>
    <property type="evidence" value="ECO:0007669"/>
    <property type="project" value="InterPro"/>
</dbReference>
<dbReference type="AlphaFoldDB" id="A0AAV7FWJ1"/>
<keyword evidence="10" id="KW-0521">NADP</keyword>
<keyword evidence="9" id="KW-0874">Quinone</keyword>
<keyword evidence="7" id="KW-0150">Chloroplast</keyword>
<evidence type="ECO:0000256" key="10">
    <source>
        <dbReference type="ARBA" id="ARBA00022857"/>
    </source>
</evidence>
<keyword evidence="24" id="KW-1185">Reference proteome</keyword>
<keyword evidence="16 21" id="KW-0472">Membrane</keyword>
<evidence type="ECO:0000259" key="22">
    <source>
        <dbReference type="Pfam" id="PF01010"/>
    </source>
</evidence>
<dbReference type="Gene3D" id="1.20.5.2700">
    <property type="match status" value="1"/>
</dbReference>